<sequence>MDELNLTQQQIAEKVGRLLAESALKDEIKDGLLKNIENMPDYLLIKLMNALEAEVDEMDKAIAEVELAIRERNGAWKKTEDDQKAAADTIADAWIQKLG</sequence>
<protein>
    <submittedName>
        <fullName evidence="2">Uncharacterized protein</fullName>
    </submittedName>
</protein>
<gene>
    <name evidence="2" type="ORF">UT75_C0001G0004</name>
</gene>
<evidence type="ECO:0000313" key="3">
    <source>
        <dbReference type="Proteomes" id="UP000034072"/>
    </source>
</evidence>
<evidence type="ECO:0000313" key="2">
    <source>
        <dbReference type="EMBL" id="KKR41100.1"/>
    </source>
</evidence>
<proteinExistence type="predicted"/>
<accession>A0A0G0T203</accession>
<comment type="caution">
    <text evidence="2">The sequence shown here is derived from an EMBL/GenBank/DDBJ whole genome shotgun (WGS) entry which is preliminary data.</text>
</comment>
<dbReference type="EMBL" id="LBXZ01000001">
    <property type="protein sequence ID" value="KKR41100.1"/>
    <property type="molecule type" value="Genomic_DNA"/>
</dbReference>
<keyword evidence="1" id="KW-0175">Coiled coil</keyword>
<reference evidence="2 3" key="1">
    <citation type="journal article" date="2015" name="Nature">
        <title>rRNA introns, odd ribosomes, and small enigmatic genomes across a large radiation of phyla.</title>
        <authorList>
            <person name="Brown C.T."/>
            <person name="Hug L.A."/>
            <person name="Thomas B.C."/>
            <person name="Sharon I."/>
            <person name="Castelle C.J."/>
            <person name="Singh A."/>
            <person name="Wilkins M.J."/>
            <person name="Williams K.H."/>
            <person name="Banfield J.F."/>
        </authorList>
    </citation>
    <scope>NUCLEOTIDE SEQUENCE [LARGE SCALE GENOMIC DNA]</scope>
</reference>
<feature type="coiled-coil region" evidence="1">
    <location>
        <begin position="44"/>
        <end position="71"/>
    </location>
</feature>
<organism evidence="2 3">
    <name type="scientific">Candidatus Yanofskybacteria bacterium GW2011_GWE2_40_11</name>
    <dbReference type="NCBI Taxonomy" id="1619033"/>
    <lineage>
        <taxon>Bacteria</taxon>
        <taxon>Candidatus Yanofskyibacteriota</taxon>
    </lineage>
</organism>
<name>A0A0G0T203_9BACT</name>
<evidence type="ECO:0000256" key="1">
    <source>
        <dbReference type="SAM" id="Coils"/>
    </source>
</evidence>
<dbReference type="Proteomes" id="UP000034072">
    <property type="component" value="Unassembled WGS sequence"/>
</dbReference>
<dbReference type="AlphaFoldDB" id="A0A0G0T203"/>